<dbReference type="SMART" id="SM00421">
    <property type="entry name" value="HTH_LUXR"/>
    <property type="match status" value="1"/>
</dbReference>
<dbReference type="InterPro" id="IPR001789">
    <property type="entry name" value="Sig_transdc_resp-reg_receiver"/>
</dbReference>
<dbReference type="Proteomes" id="UP000643701">
    <property type="component" value="Unassembled WGS sequence"/>
</dbReference>
<proteinExistence type="predicted"/>
<feature type="domain" description="HTH luxR-type" evidence="6">
    <location>
        <begin position="138"/>
        <end position="203"/>
    </location>
</feature>
<dbReference type="InterPro" id="IPR016032">
    <property type="entry name" value="Sig_transdc_resp-reg_C-effctor"/>
</dbReference>
<feature type="modified residue" description="4-aspartylphosphate" evidence="5">
    <location>
        <position position="54"/>
    </location>
</feature>
<keyword evidence="4" id="KW-0804">Transcription</keyword>
<sequence length="206" mass="23432">MIRLAIADDHQSLVDGIKLIIEPIEDIEVVATANNGKDLIELVKLKKPDVILTDIKMPLMDGYEVAEQVKSAWPKIKVIAFSMFDDQHAINKMKTAGAKAYLLKNSPLETIKNVIYKVHEGESYFEEQSIKPIKRVSKEMNFTKLTKTEREILELIAQGKSTREIAEIRGSAESTVDKHRKNMMRKLNLNGKGELVKYAYGVRYEL</sequence>
<dbReference type="SUPFAM" id="SSF46894">
    <property type="entry name" value="C-terminal effector domain of the bipartite response regulators"/>
    <property type="match status" value="1"/>
</dbReference>
<dbReference type="InterPro" id="IPR039420">
    <property type="entry name" value="WalR-like"/>
</dbReference>
<dbReference type="InterPro" id="IPR000792">
    <property type="entry name" value="Tscrpt_reg_LuxR_C"/>
</dbReference>
<reference evidence="8" key="1">
    <citation type="submission" date="2020-03" db="EMBL/GenBank/DDBJ databases">
        <title>Psychroflexus Maritimus sp. nov., isolate from marine sediment.</title>
        <authorList>
            <person name="Zhong Y.-L."/>
        </authorList>
    </citation>
    <scope>NUCLEOTIDE SEQUENCE</scope>
    <source>
        <strain evidence="8">C1</strain>
    </source>
</reference>
<dbReference type="GO" id="GO:0003677">
    <property type="term" value="F:DNA binding"/>
    <property type="evidence" value="ECO:0007669"/>
    <property type="project" value="UniProtKB-KW"/>
</dbReference>
<dbReference type="AlphaFoldDB" id="A0A967DYY6"/>
<evidence type="ECO:0000313" key="8">
    <source>
        <dbReference type="EMBL" id="NGZ90320.1"/>
    </source>
</evidence>
<dbReference type="RefSeq" id="WP_166400567.1">
    <property type="nucleotide sequence ID" value="NZ_JAANAS010000061.1"/>
</dbReference>
<dbReference type="PROSITE" id="PS50043">
    <property type="entry name" value="HTH_LUXR_2"/>
    <property type="match status" value="1"/>
</dbReference>
<evidence type="ECO:0000256" key="2">
    <source>
        <dbReference type="ARBA" id="ARBA00023015"/>
    </source>
</evidence>
<keyword evidence="1 5" id="KW-0597">Phosphoprotein</keyword>
<evidence type="ECO:0000256" key="4">
    <source>
        <dbReference type="ARBA" id="ARBA00023163"/>
    </source>
</evidence>
<dbReference type="Pfam" id="PF00072">
    <property type="entry name" value="Response_reg"/>
    <property type="match status" value="1"/>
</dbReference>
<dbReference type="EMBL" id="JAANAS010000061">
    <property type="protein sequence ID" value="NGZ90320.1"/>
    <property type="molecule type" value="Genomic_DNA"/>
</dbReference>
<dbReference type="Gene3D" id="3.40.50.2300">
    <property type="match status" value="1"/>
</dbReference>
<dbReference type="GO" id="GO:0006355">
    <property type="term" value="P:regulation of DNA-templated transcription"/>
    <property type="evidence" value="ECO:0007669"/>
    <property type="project" value="InterPro"/>
</dbReference>
<dbReference type="Pfam" id="PF00196">
    <property type="entry name" value="GerE"/>
    <property type="match status" value="1"/>
</dbReference>
<keyword evidence="3" id="KW-0238">DNA-binding</keyword>
<dbReference type="SMART" id="SM00448">
    <property type="entry name" value="REC"/>
    <property type="match status" value="1"/>
</dbReference>
<dbReference type="InterPro" id="IPR011006">
    <property type="entry name" value="CheY-like_superfamily"/>
</dbReference>
<gene>
    <name evidence="8" type="ORF">G7034_08640</name>
</gene>
<dbReference type="SUPFAM" id="SSF52172">
    <property type="entry name" value="CheY-like"/>
    <property type="match status" value="1"/>
</dbReference>
<evidence type="ECO:0000259" key="6">
    <source>
        <dbReference type="PROSITE" id="PS50043"/>
    </source>
</evidence>
<evidence type="ECO:0000259" key="7">
    <source>
        <dbReference type="PROSITE" id="PS50110"/>
    </source>
</evidence>
<dbReference type="CDD" id="cd06170">
    <property type="entry name" value="LuxR_C_like"/>
    <property type="match status" value="1"/>
</dbReference>
<dbReference type="InterPro" id="IPR058245">
    <property type="entry name" value="NreC/VraR/RcsB-like_REC"/>
</dbReference>
<keyword evidence="2" id="KW-0805">Transcription regulation</keyword>
<feature type="domain" description="Response regulatory" evidence="7">
    <location>
        <begin position="3"/>
        <end position="119"/>
    </location>
</feature>
<evidence type="ECO:0000256" key="3">
    <source>
        <dbReference type="ARBA" id="ARBA00023125"/>
    </source>
</evidence>
<dbReference type="CDD" id="cd17535">
    <property type="entry name" value="REC_NarL-like"/>
    <property type="match status" value="1"/>
</dbReference>
<name>A0A967DYY6_9FLAO</name>
<protein>
    <submittedName>
        <fullName evidence="8">Response regulator transcription factor</fullName>
    </submittedName>
</protein>
<dbReference type="PROSITE" id="PS50110">
    <property type="entry name" value="RESPONSE_REGULATORY"/>
    <property type="match status" value="1"/>
</dbReference>
<keyword evidence="9" id="KW-1185">Reference proteome</keyword>
<dbReference type="PANTHER" id="PTHR43214">
    <property type="entry name" value="TWO-COMPONENT RESPONSE REGULATOR"/>
    <property type="match status" value="1"/>
</dbReference>
<evidence type="ECO:0000256" key="1">
    <source>
        <dbReference type="ARBA" id="ARBA00022553"/>
    </source>
</evidence>
<evidence type="ECO:0000313" key="9">
    <source>
        <dbReference type="Proteomes" id="UP000643701"/>
    </source>
</evidence>
<dbReference type="GO" id="GO:0000160">
    <property type="term" value="P:phosphorelay signal transduction system"/>
    <property type="evidence" value="ECO:0007669"/>
    <property type="project" value="InterPro"/>
</dbReference>
<evidence type="ECO:0000256" key="5">
    <source>
        <dbReference type="PROSITE-ProRule" id="PRU00169"/>
    </source>
</evidence>
<comment type="caution">
    <text evidence="8">The sequence shown here is derived from an EMBL/GenBank/DDBJ whole genome shotgun (WGS) entry which is preliminary data.</text>
</comment>
<dbReference type="PRINTS" id="PR00038">
    <property type="entry name" value="HTHLUXR"/>
</dbReference>
<accession>A0A967DYY6</accession>
<dbReference type="PANTHER" id="PTHR43214:SF41">
    <property type="entry name" value="NITRATE_NITRITE RESPONSE REGULATOR PROTEIN NARP"/>
    <property type="match status" value="1"/>
</dbReference>
<organism evidence="8 9">
    <name type="scientific">Psychroflexus maritimus</name>
    <dbReference type="NCBI Taxonomy" id="2714865"/>
    <lineage>
        <taxon>Bacteria</taxon>
        <taxon>Pseudomonadati</taxon>
        <taxon>Bacteroidota</taxon>
        <taxon>Flavobacteriia</taxon>
        <taxon>Flavobacteriales</taxon>
        <taxon>Flavobacteriaceae</taxon>
        <taxon>Psychroflexus</taxon>
    </lineage>
</organism>